<comment type="caution">
    <text evidence="2">The sequence shown here is derived from an EMBL/GenBank/DDBJ whole genome shotgun (WGS) entry which is preliminary data.</text>
</comment>
<dbReference type="SMART" id="SM00579">
    <property type="entry name" value="FBD"/>
    <property type="match status" value="1"/>
</dbReference>
<dbReference type="Pfam" id="PF00646">
    <property type="entry name" value="F-box"/>
    <property type="match status" value="1"/>
</dbReference>
<name>A0A8T2FFB8_ARASU</name>
<dbReference type="PANTHER" id="PTHR31293">
    <property type="entry name" value="RNI-LIKE SUPERFAMILY PROTEIN"/>
    <property type="match status" value="1"/>
</dbReference>
<dbReference type="EMBL" id="JAEFBJ010000003">
    <property type="protein sequence ID" value="KAG7633250.1"/>
    <property type="molecule type" value="Genomic_DNA"/>
</dbReference>
<dbReference type="AlphaFoldDB" id="A0A8T2FFB8"/>
<protein>
    <submittedName>
        <fullName evidence="2">Leucine-rich repeat 2</fullName>
    </submittedName>
</protein>
<feature type="domain" description="F-box" evidence="1">
    <location>
        <begin position="13"/>
        <end position="67"/>
    </location>
</feature>
<dbReference type="PANTHER" id="PTHR31293:SF12">
    <property type="entry name" value="RNI-LIKE SUPERFAMILY PROTEIN"/>
    <property type="match status" value="1"/>
</dbReference>
<dbReference type="PROSITE" id="PS50181">
    <property type="entry name" value="FBOX"/>
    <property type="match status" value="1"/>
</dbReference>
<keyword evidence="3" id="KW-1185">Reference proteome</keyword>
<dbReference type="InterPro" id="IPR055294">
    <property type="entry name" value="FBL60-like"/>
</dbReference>
<dbReference type="Proteomes" id="UP000694251">
    <property type="component" value="Chromosome 3"/>
</dbReference>
<dbReference type="InterPro" id="IPR001810">
    <property type="entry name" value="F-box_dom"/>
</dbReference>
<gene>
    <name evidence="2" type="ORF">ISN44_As03g035390</name>
</gene>
<dbReference type="InterPro" id="IPR053781">
    <property type="entry name" value="F-box_AtFBL13-like"/>
</dbReference>
<proteinExistence type="predicted"/>
<sequence>MEHGDKVAEQMNLASMDCLPDDLLVQILYFLPTKEAISTSLLSKRWRTLYSLVHNLDLDDYIFWHHEDGYNQYFSNDIQKSFEFMERTLALLGGGHIKTFSLISDEIYRFDHVVDSIRPWLYYNLQKDSLWQFGFPYKVFTSTKLVKLSLGTRLACPRIPQDTSLPVLKVLLLEYIWFEDNQLSDVFLAACPALEDLTIHHMFRPFLISSKNLKKLSVTINFSYYVDRSTILTLDTPNVVDLYYSDFPRPIAPHCHLDSLAKVELDLHSLEDDSRQVQNDADVKNLISEIRNVKTLHLTYSAVEVISICCKGGLPVFNNLVELMFSSKKRDWKVLPLLLERSPNLKTLVLSGLNRYTFGRRHRFVGIQIPSSNKIKMLSIKQYQGSATELKHISHLLLKMECLEVVKVYLATEMNDLKKMQLTEDVVKLPAASSKVKIQVMGS</sequence>
<organism evidence="2 3">
    <name type="scientific">Arabidopsis suecica</name>
    <name type="common">Swedish thale-cress</name>
    <name type="synonym">Cardaminopsis suecica</name>
    <dbReference type="NCBI Taxonomy" id="45249"/>
    <lineage>
        <taxon>Eukaryota</taxon>
        <taxon>Viridiplantae</taxon>
        <taxon>Streptophyta</taxon>
        <taxon>Embryophyta</taxon>
        <taxon>Tracheophyta</taxon>
        <taxon>Spermatophyta</taxon>
        <taxon>Magnoliopsida</taxon>
        <taxon>eudicotyledons</taxon>
        <taxon>Gunneridae</taxon>
        <taxon>Pentapetalae</taxon>
        <taxon>rosids</taxon>
        <taxon>malvids</taxon>
        <taxon>Brassicales</taxon>
        <taxon>Brassicaceae</taxon>
        <taxon>Camelineae</taxon>
        <taxon>Arabidopsis</taxon>
    </lineage>
</organism>
<dbReference type="OrthoDB" id="612216at2759"/>
<dbReference type="CDD" id="cd22160">
    <property type="entry name" value="F-box_AtFBL13-like"/>
    <property type="match status" value="1"/>
</dbReference>
<dbReference type="Pfam" id="PF24758">
    <property type="entry name" value="LRR_At5g56370"/>
    <property type="match status" value="1"/>
</dbReference>
<evidence type="ECO:0000313" key="3">
    <source>
        <dbReference type="Proteomes" id="UP000694251"/>
    </source>
</evidence>
<dbReference type="InterPro" id="IPR006566">
    <property type="entry name" value="FBD"/>
</dbReference>
<reference evidence="2 3" key="1">
    <citation type="submission" date="2020-12" db="EMBL/GenBank/DDBJ databases">
        <title>Concerted genomic and epigenomic changes stabilize Arabidopsis allopolyploids.</title>
        <authorList>
            <person name="Chen Z."/>
        </authorList>
    </citation>
    <scope>NUCLEOTIDE SEQUENCE [LARGE SCALE GENOMIC DNA]</scope>
    <source>
        <strain evidence="2">As9502</strain>
        <tissue evidence="2">Leaf</tissue>
    </source>
</reference>
<accession>A0A8T2FFB8</accession>
<dbReference type="InterPro" id="IPR055411">
    <property type="entry name" value="LRR_FXL15/At3g58940/PEG3-like"/>
</dbReference>
<evidence type="ECO:0000313" key="2">
    <source>
        <dbReference type="EMBL" id="KAG7633250.1"/>
    </source>
</evidence>
<evidence type="ECO:0000259" key="1">
    <source>
        <dbReference type="PROSITE" id="PS50181"/>
    </source>
</evidence>